<evidence type="ECO:0000313" key="3">
    <source>
        <dbReference type="Proteomes" id="UP000886653"/>
    </source>
</evidence>
<gene>
    <name evidence="2" type="ORF">CROQUDRAFT_681165</name>
</gene>
<proteinExistence type="predicted"/>
<dbReference type="EMBL" id="MU167340">
    <property type="protein sequence ID" value="KAG0142707.1"/>
    <property type="molecule type" value="Genomic_DNA"/>
</dbReference>
<dbReference type="Proteomes" id="UP000886653">
    <property type="component" value="Unassembled WGS sequence"/>
</dbReference>
<comment type="caution">
    <text evidence="2">The sequence shown here is derived from an EMBL/GenBank/DDBJ whole genome shotgun (WGS) entry which is preliminary data.</text>
</comment>
<feature type="region of interest" description="Disordered" evidence="1">
    <location>
        <begin position="462"/>
        <end position="484"/>
    </location>
</feature>
<feature type="compositionally biased region" description="Polar residues" evidence="1">
    <location>
        <begin position="462"/>
        <end position="479"/>
    </location>
</feature>
<evidence type="ECO:0000256" key="1">
    <source>
        <dbReference type="SAM" id="MobiDB-lite"/>
    </source>
</evidence>
<reference evidence="2" key="1">
    <citation type="submission" date="2013-11" db="EMBL/GenBank/DDBJ databases">
        <title>Genome sequence of the fusiform rust pathogen reveals effectors for host alternation and coevolution with pine.</title>
        <authorList>
            <consortium name="DOE Joint Genome Institute"/>
            <person name="Smith K."/>
            <person name="Pendleton A."/>
            <person name="Kubisiak T."/>
            <person name="Anderson C."/>
            <person name="Salamov A."/>
            <person name="Aerts A."/>
            <person name="Riley R."/>
            <person name="Clum A."/>
            <person name="Lindquist E."/>
            <person name="Ence D."/>
            <person name="Campbell M."/>
            <person name="Kronenberg Z."/>
            <person name="Feau N."/>
            <person name="Dhillon B."/>
            <person name="Hamelin R."/>
            <person name="Burleigh J."/>
            <person name="Smith J."/>
            <person name="Yandell M."/>
            <person name="Nelson C."/>
            <person name="Grigoriev I."/>
            <person name="Davis J."/>
        </authorList>
    </citation>
    <scope>NUCLEOTIDE SEQUENCE</scope>
    <source>
        <strain evidence="2">G11</strain>
    </source>
</reference>
<evidence type="ECO:0000313" key="2">
    <source>
        <dbReference type="EMBL" id="KAG0142707.1"/>
    </source>
</evidence>
<name>A0A9P6NBS8_9BASI</name>
<protein>
    <submittedName>
        <fullName evidence="2">Uncharacterized protein</fullName>
    </submittedName>
</protein>
<organism evidence="2 3">
    <name type="scientific">Cronartium quercuum f. sp. fusiforme G11</name>
    <dbReference type="NCBI Taxonomy" id="708437"/>
    <lineage>
        <taxon>Eukaryota</taxon>
        <taxon>Fungi</taxon>
        <taxon>Dikarya</taxon>
        <taxon>Basidiomycota</taxon>
        <taxon>Pucciniomycotina</taxon>
        <taxon>Pucciniomycetes</taxon>
        <taxon>Pucciniales</taxon>
        <taxon>Coleosporiaceae</taxon>
        <taxon>Cronartium</taxon>
    </lineage>
</organism>
<accession>A0A9P6NBS8</accession>
<keyword evidence="3" id="KW-1185">Reference proteome</keyword>
<sequence length="527" mass="59754">MDVAATQNKIKEDAEKRRAKMKHTLLVHHGQPSPTTVPHIHPETDVSSTNNVHDNLDWGNILKSFVDIMKINSHPDDIRDPTKLQSHILNSNPFILSKLSHDQSGSFTYLAYVRYVMEKLGTYFFFKQGFTARNRVPSGSQSIIQHLEEFQVEHSRTFYGEAYDHYMSFVDMVEHCLTAGYQSRQAIANIAASPSEGKKFIINKHWLRGDSKMNGIQSMHKEIFETDPNTRKQTFSLSELIFVDPFMKIESGPKETIMEQRKKNFYLASQSSINFASQLQGFALGNLELNPIVTRSLDHLQGWKTFFQKWNAQDPHGRDLAPKIEKRYSVAYKQLDANKKLELALDEVLDSLFIHKESPRSKGVTIEKESALLSTSQEQGKVCGIFSKNERKKFPSKCKKQQHLGPVIAINPFQRQNSDANGLDRYFLHPATCSSSNTQENQQVCNPHRKCPVPNQYIQFSPGSTSKFNADSQSGNGSSPIEIVETDSPCQHKRKLISQHCEDLSSSTSQSDVNCEQFGIPNPTNTV</sequence>
<dbReference type="AlphaFoldDB" id="A0A9P6NBS8"/>
<feature type="region of interest" description="Disordered" evidence="1">
    <location>
        <begin position="506"/>
        <end position="527"/>
    </location>
</feature>